<dbReference type="Proteomes" id="UP000828390">
    <property type="component" value="Unassembled WGS sequence"/>
</dbReference>
<keyword evidence="3" id="KW-1185">Reference proteome</keyword>
<reference evidence="2" key="1">
    <citation type="journal article" date="2019" name="bioRxiv">
        <title>The Genome of the Zebra Mussel, Dreissena polymorpha: A Resource for Invasive Species Research.</title>
        <authorList>
            <person name="McCartney M.A."/>
            <person name="Auch B."/>
            <person name="Kono T."/>
            <person name="Mallez S."/>
            <person name="Zhang Y."/>
            <person name="Obille A."/>
            <person name="Becker A."/>
            <person name="Abrahante J.E."/>
            <person name="Garbe J."/>
            <person name="Badalamenti J.P."/>
            <person name="Herman A."/>
            <person name="Mangelson H."/>
            <person name="Liachko I."/>
            <person name="Sullivan S."/>
            <person name="Sone E.D."/>
            <person name="Koren S."/>
            <person name="Silverstein K.A.T."/>
            <person name="Beckman K.B."/>
            <person name="Gohl D.M."/>
        </authorList>
    </citation>
    <scope>NUCLEOTIDE SEQUENCE</scope>
    <source>
        <strain evidence="2">Duluth1</strain>
        <tissue evidence="2">Whole animal</tissue>
    </source>
</reference>
<comment type="caution">
    <text evidence="2">The sequence shown here is derived from an EMBL/GenBank/DDBJ whole genome shotgun (WGS) entry which is preliminary data.</text>
</comment>
<evidence type="ECO:0000256" key="1">
    <source>
        <dbReference type="SAM" id="Phobius"/>
    </source>
</evidence>
<keyword evidence="1" id="KW-1133">Transmembrane helix</keyword>
<dbReference type="AlphaFoldDB" id="A0A9D4GKP3"/>
<accession>A0A9D4GKP3</accession>
<keyword evidence="1" id="KW-0812">Transmembrane</keyword>
<proteinExistence type="predicted"/>
<feature type="transmembrane region" description="Helical" evidence="1">
    <location>
        <begin position="72"/>
        <end position="91"/>
    </location>
</feature>
<keyword evidence="1" id="KW-0472">Membrane</keyword>
<name>A0A9D4GKP3_DREPO</name>
<protein>
    <submittedName>
        <fullName evidence="2">Uncharacterized protein</fullName>
    </submittedName>
</protein>
<dbReference type="EMBL" id="JAIWYP010000005">
    <property type="protein sequence ID" value="KAH3817199.1"/>
    <property type="molecule type" value="Genomic_DNA"/>
</dbReference>
<sequence>MLVVAVTYIWLDLLIPIDREKCKSKLFEANDQVIRISHEKRKTKNLSKIMNLVVVLIYMAREKCKTKYLFDIKMLVVLVFYLWLDQLICIAREKRKTE</sequence>
<organism evidence="2 3">
    <name type="scientific">Dreissena polymorpha</name>
    <name type="common">Zebra mussel</name>
    <name type="synonym">Mytilus polymorpha</name>
    <dbReference type="NCBI Taxonomy" id="45954"/>
    <lineage>
        <taxon>Eukaryota</taxon>
        <taxon>Metazoa</taxon>
        <taxon>Spiralia</taxon>
        <taxon>Lophotrochozoa</taxon>
        <taxon>Mollusca</taxon>
        <taxon>Bivalvia</taxon>
        <taxon>Autobranchia</taxon>
        <taxon>Heteroconchia</taxon>
        <taxon>Euheterodonta</taxon>
        <taxon>Imparidentia</taxon>
        <taxon>Neoheterodontei</taxon>
        <taxon>Myida</taxon>
        <taxon>Dreissenoidea</taxon>
        <taxon>Dreissenidae</taxon>
        <taxon>Dreissena</taxon>
    </lineage>
</organism>
<evidence type="ECO:0000313" key="3">
    <source>
        <dbReference type="Proteomes" id="UP000828390"/>
    </source>
</evidence>
<reference evidence="2" key="2">
    <citation type="submission" date="2020-11" db="EMBL/GenBank/DDBJ databases">
        <authorList>
            <person name="McCartney M.A."/>
            <person name="Auch B."/>
            <person name="Kono T."/>
            <person name="Mallez S."/>
            <person name="Becker A."/>
            <person name="Gohl D.M."/>
            <person name="Silverstein K.A.T."/>
            <person name="Koren S."/>
            <person name="Bechman K.B."/>
            <person name="Herman A."/>
            <person name="Abrahante J.E."/>
            <person name="Garbe J."/>
        </authorList>
    </citation>
    <scope>NUCLEOTIDE SEQUENCE</scope>
    <source>
        <strain evidence="2">Duluth1</strain>
        <tissue evidence="2">Whole animal</tissue>
    </source>
</reference>
<evidence type="ECO:0000313" key="2">
    <source>
        <dbReference type="EMBL" id="KAH3817199.1"/>
    </source>
</evidence>
<gene>
    <name evidence="2" type="ORF">DPMN_118729</name>
</gene>